<proteinExistence type="predicted"/>
<name>E1Z689_CHLVA</name>
<reference evidence="2 3" key="1">
    <citation type="journal article" date="2010" name="Plant Cell">
        <title>The Chlorella variabilis NC64A genome reveals adaptation to photosymbiosis, coevolution with viruses, and cryptic sex.</title>
        <authorList>
            <person name="Blanc G."/>
            <person name="Duncan G."/>
            <person name="Agarkova I."/>
            <person name="Borodovsky M."/>
            <person name="Gurnon J."/>
            <person name="Kuo A."/>
            <person name="Lindquist E."/>
            <person name="Lucas S."/>
            <person name="Pangilinan J."/>
            <person name="Polle J."/>
            <person name="Salamov A."/>
            <person name="Terry A."/>
            <person name="Yamada T."/>
            <person name="Dunigan D.D."/>
            <person name="Grigoriev I.V."/>
            <person name="Claverie J.M."/>
            <person name="Van Etten J.L."/>
        </authorList>
    </citation>
    <scope>NUCLEOTIDE SEQUENCE [LARGE SCALE GENOMIC DNA]</scope>
    <source>
        <strain evidence="2 3">NC64A</strain>
    </source>
</reference>
<dbReference type="OrthoDB" id="515652at2759"/>
<dbReference type="InterPro" id="IPR027038">
    <property type="entry name" value="RanGap"/>
</dbReference>
<dbReference type="Gene3D" id="3.80.10.10">
    <property type="entry name" value="Ribonuclease Inhibitor"/>
    <property type="match status" value="3"/>
</dbReference>
<gene>
    <name evidence="2" type="ORF">CHLNCDRAFT_56955</name>
</gene>
<dbReference type="GO" id="GO:0005829">
    <property type="term" value="C:cytosol"/>
    <property type="evidence" value="ECO:0007669"/>
    <property type="project" value="TreeGrafter"/>
</dbReference>
<dbReference type="SMART" id="SM00368">
    <property type="entry name" value="LRR_RI"/>
    <property type="match status" value="9"/>
</dbReference>
<dbReference type="PANTHER" id="PTHR24113:SF15">
    <property type="entry name" value="NACHT DOMAIN-CONTAINING PROTEIN"/>
    <property type="match status" value="1"/>
</dbReference>
<dbReference type="GeneID" id="17358306"/>
<dbReference type="STRING" id="554065.E1Z689"/>
<protein>
    <recommendedName>
        <fullName evidence="4">WPP domain-containing protein</fullName>
    </recommendedName>
</protein>
<dbReference type="EMBL" id="GL433837">
    <property type="protein sequence ID" value="EFN58887.1"/>
    <property type="molecule type" value="Genomic_DNA"/>
</dbReference>
<dbReference type="GO" id="GO:0005634">
    <property type="term" value="C:nucleus"/>
    <property type="evidence" value="ECO:0007669"/>
    <property type="project" value="TreeGrafter"/>
</dbReference>
<dbReference type="InterPro" id="IPR032675">
    <property type="entry name" value="LRR_dom_sf"/>
</dbReference>
<dbReference type="InParanoid" id="E1Z689"/>
<dbReference type="RefSeq" id="XP_005850989.1">
    <property type="nucleotide sequence ID" value="XM_005850927.1"/>
</dbReference>
<dbReference type="KEGG" id="cvr:CHLNCDRAFT_56955"/>
<sequence>MEANTTLQELIVSSHPVSSAAAAAFARALAANTTLRSLDLGNRSFGDEALAALAPGIAASFSLRHLNLEAKGLSAAGCASLAAAMAARSGGGGGGLHELLLGQNSLGGAGLAALLEGCGGACSSVRLLDLTACGLEGADGVQPLAAALKQGALPSLRVLRVDGNELGAEGAAALAPSLGSSGAARLQQLHMQRCSLGPQGAASLTAALPGGLAVLDMGGNALSCQGGAALAAALAAGAAPQLSSLLLCACGLEDGSIAALAEALGNRGSAEGTEQDAGAAAPGLALDLSRNAAGAAAVAALATAPLSALCLHDCKLGGGGQGSSGAAGSLAPAAPAQQLATPGTFSLLQELDVSGNKLEAAELLPLLEALTATAATGTGEDNSRPCPCLRLLVIAANPGAAEEAVTAAIERLQGVRPGLDVVRRAADTGEGGLMQC</sequence>
<dbReference type="OMA" id="YASGHAM"/>
<dbReference type="GO" id="GO:0048471">
    <property type="term" value="C:perinuclear region of cytoplasm"/>
    <property type="evidence" value="ECO:0007669"/>
    <property type="project" value="TreeGrafter"/>
</dbReference>
<dbReference type="GO" id="GO:0005096">
    <property type="term" value="F:GTPase activator activity"/>
    <property type="evidence" value="ECO:0007669"/>
    <property type="project" value="InterPro"/>
</dbReference>
<keyword evidence="3" id="KW-1185">Reference proteome</keyword>
<dbReference type="Proteomes" id="UP000008141">
    <property type="component" value="Unassembled WGS sequence"/>
</dbReference>
<dbReference type="GO" id="GO:0006913">
    <property type="term" value="P:nucleocytoplasmic transport"/>
    <property type="evidence" value="ECO:0007669"/>
    <property type="project" value="TreeGrafter"/>
</dbReference>
<evidence type="ECO:0000313" key="2">
    <source>
        <dbReference type="EMBL" id="EFN58887.1"/>
    </source>
</evidence>
<accession>E1Z689</accession>
<dbReference type="SUPFAM" id="SSF52047">
    <property type="entry name" value="RNI-like"/>
    <property type="match status" value="1"/>
</dbReference>
<dbReference type="GO" id="GO:0005930">
    <property type="term" value="C:axoneme"/>
    <property type="evidence" value="ECO:0007669"/>
    <property type="project" value="UniProtKB-SubCell"/>
</dbReference>
<evidence type="ECO:0000313" key="3">
    <source>
        <dbReference type="Proteomes" id="UP000008141"/>
    </source>
</evidence>
<dbReference type="PANTHER" id="PTHR24113">
    <property type="entry name" value="RAN GTPASE-ACTIVATING PROTEIN 1"/>
    <property type="match status" value="1"/>
</dbReference>
<organism evidence="3">
    <name type="scientific">Chlorella variabilis</name>
    <name type="common">Green alga</name>
    <dbReference type="NCBI Taxonomy" id="554065"/>
    <lineage>
        <taxon>Eukaryota</taxon>
        <taxon>Viridiplantae</taxon>
        <taxon>Chlorophyta</taxon>
        <taxon>core chlorophytes</taxon>
        <taxon>Trebouxiophyceae</taxon>
        <taxon>Chlorellales</taxon>
        <taxon>Chlorellaceae</taxon>
        <taxon>Chlorella clade</taxon>
        <taxon>Chlorella</taxon>
    </lineage>
</organism>
<comment type="subcellular location">
    <subcellularLocation>
        <location evidence="1">Cytoplasm</location>
        <location evidence="1">Cytoskeleton</location>
        <location evidence="1">Cilium axoneme</location>
    </subcellularLocation>
</comment>
<dbReference type="AlphaFoldDB" id="E1Z689"/>
<dbReference type="eggNOG" id="KOG4308">
    <property type="taxonomic scope" value="Eukaryota"/>
</dbReference>
<dbReference type="GO" id="GO:0031267">
    <property type="term" value="F:small GTPase binding"/>
    <property type="evidence" value="ECO:0007669"/>
    <property type="project" value="TreeGrafter"/>
</dbReference>
<evidence type="ECO:0000256" key="1">
    <source>
        <dbReference type="ARBA" id="ARBA00004430"/>
    </source>
</evidence>
<dbReference type="InterPro" id="IPR001611">
    <property type="entry name" value="Leu-rich_rpt"/>
</dbReference>
<dbReference type="Pfam" id="PF13516">
    <property type="entry name" value="LRR_6"/>
    <property type="match status" value="2"/>
</dbReference>
<evidence type="ECO:0008006" key="4">
    <source>
        <dbReference type="Google" id="ProtNLM"/>
    </source>
</evidence>